<keyword evidence="10" id="KW-0663">Pyridoxal phosphate</keyword>
<evidence type="ECO:0000259" key="14">
    <source>
        <dbReference type="PROSITE" id="PS50075"/>
    </source>
</evidence>
<dbReference type="GO" id="GO:0044550">
    <property type="term" value="P:secondary metabolite biosynthetic process"/>
    <property type="evidence" value="ECO:0007669"/>
    <property type="project" value="UniProtKB-ARBA"/>
</dbReference>
<dbReference type="InterPro" id="IPR010071">
    <property type="entry name" value="AA_adenyl_dom"/>
</dbReference>
<dbReference type="InterPro" id="IPR014030">
    <property type="entry name" value="Ketoacyl_synth_N"/>
</dbReference>
<dbReference type="InterPro" id="IPR018201">
    <property type="entry name" value="Ketoacyl_synth_AS"/>
</dbReference>
<gene>
    <name evidence="16" type="ORF">C7Y47_16485</name>
</gene>
<dbReference type="Pfam" id="PF00698">
    <property type="entry name" value="Acyl_transf_1"/>
    <property type="match status" value="1"/>
</dbReference>
<dbReference type="Pfam" id="PF02801">
    <property type="entry name" value="Ketoacyl-synt_C"/>
    <property type="match status" value="1"/>
</dbReference>
<sequence length="3055" mass="347581">MIVEQETNKYKEALRKAARKIEELSKKNQDDDIAIIGQGCRFPGGANNPEQFWQILSNGIDTVTKIKKDRFNYEEYYSDNIDEIGKMYTKYGAFLNVPVDEFDNRHFEISPVEASSIDPQQRLLLEVSWEALEDSGLNIKKLRGSNTGVFVGISSSDYFRAHMFSGDEKKITPYSVGGITYGAASGRLSYFYDFKGPAITFDTACSSSLVALNAAVESLKKGECSLAIVGGANMLLTPESFIGLSKQHGLAADGRCKTFAENADGFGRGEGCGVIVLKKLSEAKADNDTIYAIVKGVSVGQDGRTNGMTAPNGSAQKKVIKQALTQAQMTINDIDYIETHGTGTPLGDTIEVQALNEIFKDKKNDLLIGAVKTNIAHLEAASAMAGLIKIIQSFKHNQLPPNIHFNNKSSKIDWGNLQVVDKLVEWKPGEKIRRAGISAFGFTGTLAHAIIEELPLVKENIEEKELPHHLLTLSAKNEEALKDSIINMKEYLSKSNTSIGDICYSSNICKSHMDYRFAANGSSKVDILNILDKFDHFKSDSSKFKVNNITFLFTGQGSIYKNIGKTLYEKSSVFKKALDICNEKFYKILNSNILDIIYGEKDHNLLNKAIFSQPIIFSIEYALTKIWDSLGIKASSVIGHSIGEFTAACYAGILSLDDAIKMIAHRGMLMDTLDIDGKMVGVLTSAEVARESINESGCKNVSIAAINAPENVTISGLSEEVDKVIEFIQKKQRVFIEELNITHPFHSVLMRDFINSYKEKISNIKYSENNVAFISSITGKQENKETFGDAIYWSNHLSSTVNFYKAMEAAKELECNIFIEIGGDATLCGLAHQCIDGEELFLPSLRKGLNEYKQLFDSLSLLYLNGVQIDWKSFYKEYKKEKVILPNYSFQRKKYWIDLNKNKKNYKECVLNENSERWGESNSSIENNVIKIENASLSLCDIELEIKNIMNTIAGLNVEEINREDNLFSLGFDSLLLLNFKKHIDNKYKLNISINEFLLNLNTVGLIAKYIEKHLPKSEMFRQKTVEQQSNISCEDSNCDNADNVNYVNNMENQIKDIQAQLDNLLDISRKGFSVKQANISRKIFPRINNNSMIFEEDTLNHRQKIFIDNFILKYNTKTKSSKNHAEKYNIVFSDWINSLNFRMTLKKLLYPIISKRSQGTRFWDIDGNEYIDLAIGYGVHYFGHNPPFITDAIKAQLEKGIELGPQSDLAGKVAKLIKDLTGVERVAFCNTGSEAVMVALRIARACKRKDKIVKFSGSYHGTFDGVLTDTDEEGPYPTSLGSTYGNIKDTVSLLYGSKESLEYIKKNKNDIAAVLVEPVQSRRPGFQPKEFLKELRVLTEELDIILIFDEMLNGFRIQTGGAQAYFGIEADMVTYGKIVGGGLPIGIVAGKQVYLDSIDGGSWSFGDNSIPDKETVTFAGTFCKNPLSMAAAYAVLSLLKEKGNDLQREVNEKTRVFVEGVNEFFDRESVPMRISYFGSQFKFESYGKYDLSLFPIEMDLFFYLLNYKGIYTWERRTCCFNTEISYEDIEIIISKIKESIYELREGGFEFSEKTKLNKTKNISLNHKVIPMSLNQKRLFSTILINENDPYNIIGTLEITGRINIKKLETVFKKIIARHESLRTKLYIEEDQFVQEVVEEIDFKINEVEKQEYQSVDDLIKENISKFDLLKGPLFNVTLLKVSQEREILLIDLHHTIADGRSLDILGQELIKLYSGEDLEPLYSQYSDYVLWEDEFLNSEEIKENETYWLNKLSGEREKLNLPFDHNHYTTNQFAGNTVKLPIETDLVFDLKQFAKKSESSLFMVLAAAFKVLLYKLSKTKDIIIGTPVTNRGNSKFDQNIGMFTNTIILRNQISGEKKFTEFLNELKQSSLESYAHMNYPFNFLVNKLNTENNGDRDPLINVMFIYENMEERMFKIDNVEIKTYDYKSKIAEFDFTLEILEENGAFNVNLNYKTSLLKGDSVTLWGEYYITILKNIVKDNAITISNIQLLTDNEKKKMIKDFNNTEVTYCKNKTIQQLFEEQVRRVPDEVAVVCKDDKLTYDELNRKSNQVARNLREKGVKADSIVGIFVDRSIQMIIGIMGVLKSGGAYLPIDKNLPRSRVEYMLEDSGVEILITARELEDDLKFNGSIINIKKDSYSLEDNNLSIVNNYYDLAYVIYTSGSTGNPKGVMVEHKQVNNFIQGIVAATNLNENNNILCITTISFDIFGLETLVPLAQGMKIIIANEEEVIDGDKLSKVIVANKVEVMQCTPSRLKSLLESDKFKKSIKELKTVLIGGEEVPKNLVEELNRNDNLKVFNVYGPTETTIWSTSKLCVNEDNNLTIGKPINNTQVYILDEDMQIVPIGVPGELCIGGDGVARGYLNKENLTMKKFVESPFEKGMKIYKTGDLTRWLKNGEIEFLGRIDNQVKVRGYRIELEEIETRLLSLENIKQAVVVGKTDQNNQKYLCAYVSCYRKLNTSDIKDYLSATLPDYMIPTFIIEVSEMPLNSNGKINRKALPDPNKEDQISNDYVAPRNKVEKKLVEIWSEILGIKRIGINDNFFDLGGHSLNATILVGRIHKLLDVKIPIKELFKAKNIKELTKYISKVGKNKYEEIEKLTVKQQYYRTSSAQKRMYMLQERNNGTAYNMSKVIEVIGKLDLNIINRVLRQLIERHESLRTSFEIVDEDIVQKIQPINDLVFKIEMLTVKNEDEISEKIANFIRPFNLKMPPLIRVGVINIEEDRNIVIFDIHHIISDGISVAILTKEFSDLYSDKKLKSLKVQYKDFSAWQLQRLKSEELKKQEKYWLGEYQGKLPETKFPTDYPVPNRRDFKGNSIEFKIDKSITDNLKAIGRKTGSTLYMVLLANINILLSKYCQQEDIVVGTPVSGRTSEDLENVIGLFVNTLAIRTNVDNELNFKDYLNIVKEKTIMAFDNQEYQFDELVQKVGVVGDLNRIPLFDVMFVLQNMLEDRIELDNLKVTSYPFKENTEKFNITIVCQEKEGELLFDLSYATSLFKETTIEKLIEYFKSIIHLTSKNLDIKIETIDLITENELSNIYNNLISNNFNEEDLEFTF</sequence>
<dbReference type="Pfam" id="PF00550">
    <property type="entry name" value="PP-binding"/>
    <property type="match status" value="2"/>
</dbReference>
<dbReference type="PANTHER" id="PTHR45527">
    <property type="entry name" value="NONRIBOSOMAL PEPTIDE SYNTHETASE"/>
    <property type="match status" value="1"/>
</dbReference>
<dbReference type="InterPro" id="IPR005814">
    <property type="entry name" value="Aminotrans_3"/>
</dbReference>
<dbReference type="PROSITE" id="PS52004">
    <property type="entry name" value="KS3_2"/>
    <property type="match status" value="1"/>
</dbReference>
<dbReference type="InterPro" id="IPR014031">
    <property type="entry name" value="Ketoacyl_synth_C"/>
</dbReference>
<evidence type="ECO:0000256" key="10">
    <source>
        <dbReference type="ARBA" id="ARBA00022898"/>
    </source>
</evidence>
<dbReference type="Gene3D" id="3.90.1150.10">
    <property type="entry name" value="Aspartate Aminotransferase, domain 1"/>
    <property type="match status" value="1"/>
</dbReference>
<dbReference type="GO" id="GO:0004315">
    <property type="term" value="F:3-oxoacyl-[acyl-carrier-protein] synthase activity"/>
    <property type="evidence" value="ECO:0007669"/>
    <property type="project" value="InterPro"/>
</dbReference>
<feature type="domain" description="Carrier" evidence="14">
    <location>
        <begin position="940"/>
        <end position="1015"/>
    </location>
</feature>
<dbReference type="FunFam" id="3.40.50.980:FF:000001">
    <property type="entry name" value="Non-ribosomal peptide synthetase"/>
    <property type="match status" value="1"/>
</dbReference>
<dbReference type="Gene3D" id="1.10.1200.10">
    <property type="entry name" value="ACP-like"/>
    <property type="match status" value="2"/>
</dbReference>
<dbReference type="InterPro" id="IPR016036">
    <property type="entry name" value="Malonyl_transacylase_ACP-bd"/>
</dbReference>
<dbReference type="Gene3D" id="3.30.300.30">
    <property type="match status" value="1"/>
</dbReference>
<dbReference type="InterPro" id="IPR045851">
    <property type="entry name" value="AMP-bd_C_sf"/>
</dbReference>
<comment type="function">
    <text evidence="2">Involved in some intermediate steps for the synthesis of the antibiotic polyketide bacillaene which is involved in secondary metabolism.</text>
</comment>
<dbReference type="InterPro" id="IPR001242">
    <property type="entry name" value="Condensation_dom"/>
</dbReference>
<evidence type="ECO:0000256" key="3">
    <source>
        <dbReference type="ARBA" id="ARBA00004496"/>
    </source>
</evidence>
<dbReference type="Pfam" id="PF00202">
    <property type="entry name" value="Aminotran_3"/>
    <property type="match status" value="1"/>
</dbReference>
<dbReference type="FunFam" id="1.10.1200.10:FF:000005">
    <property type="entry name" value="Nonribosomal peptide synthetase 1"/>
    <property type="match status" value="1"/>
</dbReference>
<dbReference type="FunFam" id="3.30.300.30:FF:000010">
    <property type="entry name" value="Enterobactin synthetase component F"/>
    <property type="match status" value="1"/>
</dbReference>
<dbReference type="PROSITE" id="PS50075">
    <property type="entry name" value="CARRIER"/>
    <property type="match status" value="2"/>
</dbReference>
<dbReference type="SMART" id="SM00827">
    <property type="entry name" value="PKS_AT"/>
    <property type="match status" value="1"/>
</dbReference>
<dbReference type="InterPro" id="IPR036736">
    <property type="entry name" value="ACP-like_sf"/>
</dbReference>
<dbReference type="Gene3D" id="3.40.366.10">
    <property type="entry name" value="Malonyl-Coenzyme A Acyl Carrier Protein, domain 2"/>
    <property type="match status" value="1"/>
</dbReference>
<dbReference type="Gene3D" id="2.30.38.10">
    <property type="entry name" value="Luciferase, Domain 3"/>
    <property type="match status" value="1"/>
</dbReference>
<dbReference type="GO" id="GO:0031177">
    <property type="term" value="F:phosphopantetheine binding"/>
    <property type="evidence" value="ECO:0007669"/>
    <property type="project" value="TreeGrafter"/>
</dbReference>
<dbReference type="InterPro" id="IPR025110">
    <property type="entry name" value="AMP-bd_C"/>
</dbReference>
<dbReference type="GO" id="GO:0008483">
    <property type="term" value="F:transaminase activity"/>
    <property type="evidence" value="ECO:0007669"/>
    <property type="project" value="InterPro"/>
</dbReference>
<keyword evidence="7" id="KW-0963">Cytoplasm</keyword>
<dbReference type="Pfam" id="PF13193">
    <property type="entry name" value="AMP-binding_C"/>
    <property type="match status" value="1"/>
</dbReference>
<organism evidence="16 17">
    <name type="scientific">Lysinibacillus sphaericus</name>
    <name type="common">Bacillus sphaericus</name>
    <dbReference type="NCBI Taxonomy" id="1421"/>
    <lineage>
        <taxon>Bacteria</taxon>
        <taxon>Bacillati</taxon>
        <taxon>Bacillota</taxon>
        <taxon>Bacilli</taxon>
        <taxon>Bacillales</taxon>
        <taxon>Bacillaceae</taxon>
        <taxon>Lysinibacillus</taxon>
    </lineage>
</organism>
<dbReference type="EMBL" id="SADV01000015">
    <property type="protein sequence ID" value="TQR30081.1"/>
    <property type="molecule type" value="Genomic_DNA"/>
</dbReference>
<dbReference type="SUPFAM" id="SSF47336">
    <property type="entry name" value="ACP-like"/>
    <property type="match status" value="2"/>
</dbReference>
<evidence type="ECO:0000256" key="7">
    <source>
        <dbReference type="ARBA" id="ARBA00022490"/>
    </source>
</evidence>
<dbReference type="SUPFAM" id="SSF55048">
    <property type="entry name" value="Probable ACP-binding domain of malonyl-CoA ACP transacylase"/>
    <property type="match status" value="1"/>
</dbReference>
<dbReference type="InterPro" id="IPR015421">
    <property type="entry name" value="PyrdxlP-dep_Trfase_major"/>
</dbReference>
<dbReference type="Pfam" id="PF22621">
    <property type="entry name" value="CurL-like_PKS_C"/>
    <property type="match status" value="1"/>
</dbReference>
<feature type="domain" description="Carrier" evidence="14">
    <location>
        <begin position="2514"/>
        <end position="2589"/>
    </location>
</feature>
<dbReference type="Gene3D" id="3.40.47.10">
    <property type="match status" value="1"/>
</dbReference>
<dbReference type="InterPro" id="IPR016039">
    <property type="entry name" value="Thiolase-like"/>
</dbReference>
<name>A0A544UCM3_LYSSH</name>
<comment type="cofactor">
    <cofactor evidence="1">
        <name>pantetheine 4'-phosphate</name>
        <dbReference type="ChEBI" id="CHEBI:47942"/>
    </cofactor>
</comment>
<feature type="coiled-coil region" evidence="13">
    <location>
        <begin position="3"/>
        <end position="30"/>
    </location>
</feature>
<dbReference type="Pfam" id="PF00668">
    <property type="entry name" value="Condensation"/>
    <property type="match status" value="2"/>
</dbReference>
<dbReference type="GO" id="GO:0006633">
    <property type="term" value="P:fatty acid biosynthetic process"/>
    <property type="evidence" value="ECO:0007669"/>
    <property type="project" value="InterPro"/>
</dbReference>
<feature type="domain" description="Ketosynthase family 3 (KS3)" evidence="15">
    <location>
        <begin position="30"/>
        <end position="453"/>
    </location>
</feature>
<keyword evidence="9" id="KW-0808">Transferase</keyword>
<accession>A0A544UCM3</accession>
<dbReference type="Gene3D" id="3.40.640.10">
    <property type="entry name" value="Type I PLP-dependent aspartate aminotransferase-like (Major domain)"/>
    <property type="match status" value="1"/>
</dbReference>
<dbReference type="CDD" id="cd00833">
    <property type="entry name" value="PKS"/>
    <property type="match status" value="1"/>
</dbReference>
<dbReference type="PANTHER" id="PTHR45527:SF1">
    <property type="entry name" value="FATTY ACID SYNTHASE"/>
    <property type="match status" value="1"/>
</dbReference>
<proteinExistence type="inferred from homology"/>
<comment type="similarity">
    <text evidence="12">In the C-terminal section; belongs to the NRP synthetase family.</text>
</comment>
<dbReference type="InterPro" id="IPR016035">
    <property type="entry name" value="Acyl_Trfase/lysoPLipase"/>
</dbReference>
<comment type="pathway">
    <text evidence="4">Antibiotic biosynthesis; bacillaene biosynthesis.</text>
</comment>
<keyword evidence="11 13" id="KW-0175">Coiled coil</keyword>
<evidence type="ECO:0000313" key="16">
    <source>
        <dbReference type="EMBL" id="TQR30081.1"/>
    </source>
</evidence>
<dbReference type="SUPFAM" id="SSF53383">
    <property type="entry name" value="PLP-dependent transferases"/>
    <property type="match status" value="1"/>
</dbReference>
<dbReference type="Pfam" id="PF00109">
    <property type="entry name" value="ketoacyl-synt"/>
    <property type="match status" value="1"/>
</dbReference>
<dbReference type="PROSITE" id="PS00606">
    <property type="entry name" value="KS3_1"/>
    <property type="match status" value="1"/>
</dbReference>
<dbReference type="SUPFAM" id="SSF52151">
    <property type="entry name" value="FabD/lysophospholipase-like"/>
    <property type="match status" value="1"/>
</dbReference>
<keyword evidence="8" id="KW-0597">Phosphoprotein</keyword>
<dbReference type="GO" id="GO:0005829">
    <property type="term" value="C:cytosol"/>
    <property type="evidence" value="ECO:0007669"/>
    <property type="project" value="TreeGrafter"/>
</dbReference>
<dbReference type="CDD" id="cd19531">
    <property type="entry name" value="LCL_NRPS-like"/>
    <property type="match status" value="2"/>
</dbReference>
<dbReference type="InterPro" id="IPR000873">
    <property type="entry name" value="AMP-dep_synth/lig_dom"/>
</dbReference>
<dbReference type="InterPro" id="IPR015424">
    <property type="entry name" value="PyrdxlP-dep_Trfase"/>
</dbReference>
<dbReference type="FunFam" id="3.40.47.10:FF:000019">
    <property type="entry name" value="Polyketide synthase type I"/>
    <property type="match status" value="1"/>
</dbReference>
<dbReference type="SUPFAM" id="SSF52777">
    <property type="entry name" value="CoA-dependent acyltransferases"/>
    <property type="match status" value="4"/>
</dbReference>
<dbReference type="Gene3D" id="3.40.50.980">
    <property type="match status" value="2"/>
</dbReference>
<dbReference type="InterPro" id="IPR001227">
    <property type="entry name" value="Ac_transferase_dom_sf"/>
</dbReference>
<dbReference type="InterPro" id="IPR009081">
    <property type="entry name" value="PP-bd_ACP"/>
</dbReference>
<evidence type="ECO:0000256" key="13">
    <source>
        <dbReference type="SAM" id="Coils"/>
    </source>
</evidence>
<comment type="similarity">
    <text evidence="5">Belongs to the ATP-dependent AMP-binding enzyme family.</text>
</comment>
<dbReference type="Gene3D" id="3.30.70.3290">
    <property type="match status" value="1"/>
</dbReference>
<evidence type="ECO:0000256" key="12">
    <source>
        <dbReference type="ARBA" id="ARBA00029443"/>
    </source>
</evidence>
<dbReference type="InterPro" id="IPR023213">
    <property type="entry name" value="CAT-like_dom_sf"/>
</dbReference>
<dbReference type="InterPro" id="IPR015422">
    <property type="entry name" value="PyrdxlP-dep_Trfase_small"/>
</dbReference>
<evidence type="ECO:0000256" key="11">
    <source>
        <dbReference type="ARBA" id="ARBA00023054"/>
    </source>
</evidence>
<evidence type="ECO:0000256" key="5">
    <source>
        <dbReference type="ARBA" id="ARBA00006432"/>
    </source>
</evidence>
<protein>
    <submittedName>
        <fullName evidence="16">Amino acid adenylation domain-containing protein</fullName>
    </submittedName>
</protein>
<dbReference type="Gene3D" id="3.30.559.10">
    <property type="entry name" value="Chloramphenicol acetyltransferase-like domain"/>
    <property type="match status" value="2"/>
</dbReference>
<dbReference type="InterPro" id="IPR014043">
    <property type="entry name" value="Acyl_transferase_dom"/>
</dbReference>
<dbReference type="NCBIfam" id="TIGR01733">
    <property type="entry name" value="AA-adenyl-dom"/>
    <property type="match status" value="1"/>
</dbReference>
<dbReference type="FunFam" id="2.30.38.10:FF:000001">
    <property type="entry name" value="Non-ribosomal peptide synthetase PvdI"/>
    <property type="match status" value="1"/>
</dbReference>
<keyword evidence="6" id="KW-0596">Phosphopantetheine</keyword>
<dbReference type="FunFam" id="3.40.50.12780:FF:000012">
    <property type="entry name" value="Non-ribosomal peptide synthetase"/>
    <property type="match status" value="1"/>
</dbReference>
<dbReference type="InterPro" id="IPR020845">
    <property type="entry name" value="AMP-binding_CS"/>
</dbReference>
<dbReference type="GO" id="GO:0030170">
    <property type="term" value="F:pyridoxal phosphate binding"/>
    <property type="evidence" value="ECO:0007669"/>
    <property type="project" value="InterPro"/>
</dbReference>
<evidence type="ECO:0000313" key="17">
    <source>
        <dbReference type="Proteomes" id="UP000317944"/>
    </source>
</evidence>
<comment type="subcellular location">
    <subcellularLocation>
        <location evidence="3">Cytoplasm</location>
    </subcellularLocation>
</comment>
<dbReference type="Proteomes" id="UP000317944">
    <property type="component" value="Unassembled WGS sequence"/>
</dbReference>
<dbReference type="SUPFAM" id="SSF53901">
    <property type="entry name" value="Thiolase-like"/>
    <property type="match status" value="1"/>
</dbReference>
<evidence type="ECO:0000256" key="6">
    <source>
        <dbReference type="ARBA" id="ARBA00022450"/>
    </source>
</evidence>
<dbReference type="PROSITE" id="PS00455">
    <property type="entry name" value="AMP_BINDING"/>
    <property type="match status" value="1"/>
</dbReference>
<evidence type="ECO:0000256" key="4">
    <source>
        <dbReference type="ARBA" id="ARBA00004789"/>
    </source>
</evidence>
<reference evidence="16 17" key="1">
    <citation type="submission" date="2018-03" db="EMBL/GenBank/DDBJ databases">
        <title>Aerobic endospore-forming bacteria genome sequencing and assembly.</title>
        <authorList>
            <person name="Cavalcante D.A."/>
            <person name="Driks A."/>
            <person name="Putonti C."/>
            <person name="De-Souza M.T."/>
        </authorList>
    </citation>
    <scope>NUCLEOTIDE SEQUENCE [LARGE SCALE GENOMIC DNA]</scope>
    <source>
        <strain evidence="16 17">SDF0037</strain>
    </source>
</reference>
<dbReference type="Pfam" id="PF00501">
    <property type="entry name" value="AMP-binding"/>
    <property type="match status" value="1"/>
</dbReference>
<dbReference type="InterPro" id="IPR020841">
    <property type="entry name" value="PKS_Beta-ketoAc_synthase_dom"/>
</dbReference>
<evidence type="ECO:0000256" key="2">
    <source>
        <dbReference type="ARBA" id="ARBA00003299"/>
    </source>
</evidence>
<dbReference type="GO" id="GO:0043041">
    <property type="term" value="P:amino acid activation for nonribosomal peptide biosynthetic process"/>
    <property type="evidence" value="ECO:0007669"/>
    <property type="project" value="TreeGrafter"/>
</dbReference>
<evidence type="ECO:0000256" key="8">
    <source>
        <dbReference type="ARBA" id="ARBA00022553"/>
    </source>
</evidence>
<dbReference type="SMART" id="SM00825">
    <property type="entry name" value="PKS_KS"/>
    <property type="match status" value="1"/>
</dbReference>
<evidence type="ECO:0000259" key="15">
    <source>
        <dbReference type="PROSITE" id="PS52004"/>
    </source>
</evidence>
<dbReference type="SUPFAM" id="SSF56801">
    <property type="entry name" value="Acetyl-CoA synthetase-like"/>
    <property type="match status" value="1"/>
</dbReference>
<dbReference type="Gene3D" id="3.30.559.30">
    <property type="entry name" value="Nonribosomal peptide synthetase, condensation domain"/>
    <property type="match status" value="2"/>
</dbReference>
<dbReference type="CDD" id="cd00610">
    <property type="entry name" value="OAT_like"/>
    <property type="match status" value="1"/>
</dbReference>
<comment type="caution">
    <text evidence="16">The sequence shown here is derived from an EMBL/GenBank/DDBJ whole genome shotgun (WGS) entry which is preliminary data.</text>
</comment>
<evidence type="ECO:0000256" key="1">
    <source>
        <dbReference type="ARBA" id="ARBA00001957"/>
    </source>
</evidence>
<evidence type="ECO:0000256" key="9">
    <source>
        <dbReference type="ARBA" id="ARBA00022679"/>
    </source>
</evidence>
<dbReference type="OrthoDB" id="9765680at2"/>